<feature type="region of interest" description="Disordered" evidence="1">
    <location>
        <begin position="1"/>
        <end position="35"/>
    </location>
</feature>
<comment type="caution">
    <text evidence="2">The sequence shown here is derived from an EMBL/GenBank/DDBJ whole genome shotgun (WGS) entry which is preliminary data.</text>
</comment>
<gene>
    <name evidence="2" type="ORF">DM860_013377</name>
</gene>
<dbReference type="InterPro" id="IPR001353">
    <property type="entry name" value="Proteasome_sua/b"/>
</dbReference>
<proteinExistence type="predicted"/>
<evidence type="ECO:0000313" key="2">
    <source>
        <dbReference type="EMBL" id="RAL47412.1"/>
    </source>
</evidence>
<keyword evidence="3" id="KW-1185">Reference proteome</keyword>
<organism evidence="2 3">
    <name type="scientific">Cuscuta australis</name>
    <dbReference type="NCBI Taxonomy" id="267555"/>
    <lineage>
        <taxon>Eukaryota</taxon>
        <taxon>Viridiplantae</taxon>
        <taxon>Streptophyta</taxon>
        <taxon>Embryophyta</taxon>
        <taxon>Tracheophyta</taxon>
        <taxon>Spermatophyta</taxon>
        <taxon>Magnoliopsida</taxon>
        <taxon>eudicotyledons</taxon>
        <taxon>Gunneridae</taxon>
        <taxon>Pentapetalae</taxon>
        <taxon>asterids</taxon>
        <taxon>lamiids</taxon>
        <taxon>Solanales</taxon>
        <taxon>Convolvulaceae</taxon>
        <taxon>Cuscuteae</taxon>
        <taxon>Cuscuta</taxon>
        <taxon>Cuscuta subgen. Grammica</taxon>
        <taxon>Cuscuta sect. Cleistogrammica</taxon>
    </lineage>
</organism>
<evidence type="ECO:0008006" key="4">
    <source>
        <dbReference type="Google" id="ProtNLM"/>
    </source>
</evidence>
<name>A0A328DP08_9ASTE</name>
<dbReference type="GO" id="GO:0051603">
    <property type="term" value="P:proteolysis involved in protein catabolic process"/>
    <property type="evidence" value="ECO:0007669"/>
    <property type="project" value="InterPro"/>
</dbReference>
<dbReference type="EMBL" id="NQVE01000115">
    <property type="protein sequence ID" value="RAL47412.1"/>
    <property type="molecule type" value="Genomic_DNA"/>
</dbReference>
<protein>
    <recommendedName>
        <fullName evidence="4">Proteasome endopeptidase complex</fullName>
    </recommendedName>
</protein>
<reference evidence="2 3" key="1">
    <citation type="submission" date="2018-06" db="EMBL/GenBank/DDBJ databases">
        <title>The Genome of Cuscuta australis (Dodder) Provides Insight into the Evolution of Plant Parasitism.</title>
        <authorList>
            <person name="Liu H."/>
        </authorList>
    </citation>
    <scope>NUCLEOTIDE SEQUENCE [LARGE SCALE GENOMIC DNA]</scope>
    <source>
        <strain evidence="3">cv. Yunnan</strain>
        <tissue evidence="2">Vines</tissue>
    </source>
</reference>
<dbReference type="SUPFAM" id="SSF56235">
    <property type="entry name" value="N-terminal nucleophile aminohydrolases (Ntn hydrolases)"/>
    <property type="match status" value="1"/>
</dbReference>
<sequence>MVTTPGPPVSELSFDGSEPAASSHINNTSSRPRPDCHTYKFRSGNPFGLPKYEKGMTTLGFSYEMGAIIAVEHSNKSSTFPPNVVNLSSHMLATISGGHEILLGNLRKKCQQHELEEGRRIKIAEALQWLREILCAYGKEDLEIGMLIAVWDEMDETERGVYRINGKGELLTEGESFLATGCGTVGAVLALEYVMMPYMDKVITTSEAADLAKIAICIDSYTAPESGDRVSVYLLDSNGCVELLNDDIIEWQDENIEAPRCKFEYIGP</sequence>
<dbReference type="InterPro" id="IPR029055">
    <property type="entry name" value="Ntn_hydrolases_N"/>
</dbReference>
<dbReference type="Pfam" id="PF00227">
    <property type="entry name" value="Proteasome"/>
    <property type="match status" value="1"/>
</dbReference>
<evidence type="ECO:0000256" key="1">
    <source>
        <dbReference type="SAM" id="MobiDB-lite"/>
    </source>
</evidence>
<evidence type="ECO:0000313" key="3">
    <source>
        <dbReference type="Proteomes" id="UP000249390"/>
    </source>
</evidence>
<dbReference type="AlphaFoldDB" id="A0A328DP08"/>
<dbReference type="GO" id="GO:0005839">
    <property type="term" value="C:proteasome core complex"/>
    <property type="evidence" value="ECO:0007669"/>
    <property type="project" value="InterPro"/>
</dbReference>
<dbReference type="Gene3D" id="3.60.20.10">
    <property type="entry name" value="Glutamine Phosphoribosylpyrophosphate, subunit 1, domain 1"/>
    <property type="match status" value="1"/>
</dbReference>
<accession>A0A328DP08</accession>
<dbReference type="Proteomes" id="UP000249390">
    <property type="component" value="Unassembled WGS sequence"/>
</dbReference>